<dbReference type="Proteomes" id="UP000070544">
    <property type="component" value="Unassembled WGS sequence"/>
</dbReference>
<sequence>MQHRASPHVLKYYKPSFHQRGNLQAHVPEWMAAVRLHPPEGNSVRGIDPTMVFKPVKEESRHGGSRAGRSSAPQQSAGYAGSSNRSTSKIHIPFRAESLRLARTLFHKRRDLTPPVISYPEDEIRRRFYEEHPFELLRGTTLGEDGEQSVRESVRDWQRGKVGEQDGEATAESAIRHALHLHTRDNLPLSVAYSTAVHAFRLARAREEHAARAKELAEYGQVDADAQAPEGVGDSNRTLRELFKARPRPATKKFLEWEDREVEKAREADRIKKAELDARRAQTEQMAQFDSAGTKSAAASGAGASAAGGR</sequence>
<name>A0A139ARL0_GONPJ</name>
<keyword evidence="4" id="KW-0496">Mitochondrion</keyword>
<keyword evidence="10" id="KW-1185">Reference proteome</keyword>
<dbReference type="OrthoDB" id="5542239at2759"/>
<protein>
    <recommendedName>
        <fullName evidence="6">Small ribosomal subunit protein mS23</fullName>
    </recommendedName>
    <alternativeName>
        <fullName evidence="7">37S ribosomal protein S25, mitochondrial</fullName>
    </alternativeName>
</protein>
<dbReference type="PANTHER" id="PTHR37799">
    <property type="entry name" value="37S RIBOSOMAL PROTEIN S25, MITOCHONDRIAL"/>
    <property type="match status" value="1"/>
</dbReference>
<feature type="region of interest" description="Disordered" evidence="8">
    <location>
        <begin position="222"/>
        <end position="244"/>
    </location>
</feature>
<comment type="subcellular location">
    <subcellularLocation>
        <location evidence="1">Mitochondrion</location>
    </subcellularLocation>
</comment>
<evidence type="ECO:0000256" key="5">
    <source>
        <dbReference type="ARBA" id="ARBA00023274"/>
    </source>
</evidence>
<keyword evidence="3" id="KW-0689">Ribosomal protein</keyword>
<feature type="compositionally biased region" description="Polar residues" evidence="8">
    <location>
        <begin position="73"/>
        <end position="88"/>
    </location>
</feature>
<proteinExistence type="inferred from homology"/>
<feature type="region of interest" description="Disordered" evidence="8">
    <location>
        <begin position="278"/>
        <end position="310"/>
    </location>
</feature>
<dbReference type="OMA" id="HLHESHR"/>
<evidence type="ECO:0000256" key="4">
    <source>
        <dbReference type="ARBA" id="ARBA00023128"/>
    </source>
</evidence>
<feature type="compositionally biased region" description="Low complexity" evidence="8">
    <location>
        <begin position="291"/>
        <end position="310"/>
    </location>
</feature>
<dbReference type="Pfam" id="PF13741">
    <property type="entry name" value="MRP-S25"/>
    <property type="match status" value="1"/>
</dbReference>
<organism evidence="9 10">
    <name type="scientific">Gonapodya prolifera (strain JEL478)</name>
    <name type="common">Monoblepharis prolifera</name>
    <dbReference type="NCBI Taxonomy" id="1344416"/>
    <lineage>
        <taxon>Eukaryota</taxon>
        <taxon>Fungi</taxon>
        <taxon>Fungi incertae sedis</taxon>
        <taxon>Chytridiomycota</taxon>
        <taxon>Chytridiomycota incertae sedis</taxon>
        <taxon>Monoblepharidomycetes</taxon>
        <taxon>Monoblepharidales</taxon>
        <taxon>Gonapodyaceae</taxon>
        <taxon>Gonapodya</taxon>
    </lineage>
</organism>
<dbReference type="GO" id="GO:0003735">
    <property type="term" value="F:structural constituent of ribosome"/>
    <property type="evidence" value="ECO:0007669"/>
    <property type="project" value="InterPro"/>
</dbReference>
<evidence type="ECO:0000256" key="8">
    <source>
        <dbReference type="SAM" id="MobiDB-lite"/>
    </source>
</evidence>
<evidence type="ECO:0000256" key="6">
    <source>
        <dbReference type="ARBA" id="ARBA00035137"/>
    </source>
</evidence>
<reference evidence="9 10" key="1">
    <citation type="journal article" date="2015" name="Genome Biol. Evol.">
        <title>Phylogenomic analyses indicate that early fungi evolved digesting cell walls of algal ancestors of land plants.</title>
        <authorList>
            <person name="Chang Y."/>
            <person name="Wang S."/>
            <person name="Sekimoto S."/>
            <person name="Aerts A.L."/>
            <person name="Choi C."/>
            <person name="Clum A."/>
            <person name="LaButti K.M."/>
            <person name="Lindquist E.A."/>
            <person name="Yee Ngan C."/>
            <person name="Ohm R.A."/>
            <person name="Salamov A.A."/>
            <person name="Grigoriev I.V."/>
            <person name="Spatafora J.W."/>
            <person name="Berbee M.L."/>
        </authorList>
    </citation>
    <scope>NUCLEOTIDE SEQUENCE [LARGE SCALE GENOMIC DNA]</scope>
    <source>
        <strain evidence="9 10">JEL478</strain>
    </source>
</reference>
<evidence type="ECO:0000313" key="10">
    <source>
        <dbReference type="Proteomes" id="UP000070544"/>
    </source>
</evidence>
<feature type="region of interest" description="Disordered" evidence="8">
    <location>
        <begin position="57"/>
        <end position="88"/>
    </location>
</feature>
<evidence type="ECO:0000256" key="3">
    <source>
        <dbReference type="ARBA" id="ARBA00022980"/>
    </source>
</evidence>
<accession>A0A139ARL0</accession>
<comment type="similarity">
    <text evidence="2">Belongs to the mitochondrion-specific ribosomal protein mS23 family.</text>
</comment>
<dbReference type="PANTHER" id="PTHR37799:SF1">
    <property type="entry name" value="SMALL RIBOSOMAL SUBUNIT PROTEIN MS23"/>
    <property type="match status" value="1"/>
</dbReference>
<gene>
    <name evidence="9" type="ORF">M427DRAFT_473454</name>
</gene>
<dbReference type="EMBL" id="KQ965739">
    <property type="protein sequence ID" value="KXS19294.1"/>
    <property type="molecule type" value="Genomic_DNA"/>
</dbReference>
<keyword evidence="5" id="KW-0687">Ribonucleoprotein</keyword>
<evidence type="ECO:0000256" key="1">
    <source>
        <dbReference type="ARBA" id="ARBA00004173"/>
    </source>
</evidence>
<dbReference type="AlphaFoldDB" id="A0A139ARL0"/>
<dbReference type="InterPro" id="IPR016939">
    <property type="entry name" value="Ribosomal_mS23_fun"/>
</dbReference>
<dbReference type="STRING" id="1344416.A0A139ARL0"/>
<dbReference type="GO" id="GO:0005763">
    <property type="term" value="C:mitochondrial small ribosomal subunit"/>
    <property type="evidence" value="ECO:0007669"/>
    <property type="project" value="InterPro"/>
</dbReference>
<evidence type="ECO:0000313" key="9">
    <source>
        <dbReference type="EMBL" id="KXS19294.1"/>
    </source>
</evidence>
<evidence type="ECO:0000256" key="7">
    <source>
        <dbReference type="ARBA" id="ARBA00035421"/>
    </source>
</evidence>
<evidence type="ECO:0000256" key="2">
    <source>
        <dbReference type="ARBA" id="ARBA00009864"/>
    </source>
</evidence>